<dbReference type="Proteomes" id="UP000253032">
    <property type="component" value="Unassembled WGS sequence"/>
</dbReference>
<evidence type="ECO:0000256" key="1">
    <source>
        <dbReference type="ARBA" id="ARBA00006484"/>
    </source>
</evidence>
<dbReference type="InterPro" id="IPR036291">
    <property type="entry name" value="NAD(P)-bd_dom_sf"/>
</dbReference>
<dbReference type="CDD" id="cd05233">
    <property type="entry name" value="SDR_c"/>
    <property type="match status" value="1"/>
</dbReference>
<gene>
    <name evidence="3" type="ORF">DBW98_03170</name>
</gene>
<reference evidence="3 4" key="1">
    <citation type="journal article" date="2018" name="Microbiome">
        <title>Fine metagenomic profile of the Mediterranean stratified and mixed water columns revealed by assembly and recruitment.</title>
        <authorList>
            <person name="Haro-Moreno J.M."/>
            <person name="Lopez-Perez M."/>
            <person name="De La Torre J.R."/>
            <person name="Picazo A."/>
            <person name="Camacho A."/>
            <person name="Rodriguez-Valera F."/>
        </authorList>
    </citation>
    <scope>NUCLEOTIDE SEQUENCE [LARGE SCALE GENOMIC DNA]</scope>
    <source>
        <strain evidence="3">MED-G84</strain>
    </source>
</reference>
<protein>
    <submittedName>
        <fullName evidence="3">SDR family NAD(P)-dependent oxidoreductase</fullName>
    </submittedName>
</protein>
<dbReference type="InterPro" id="IPR002347">
    <property type="entry name" value="SDR_fam"/>
</dbReference>
<dbReference type="PANTHER" id="PTHR43086">
    <property type="entry name" value="VERY-LONG-CHAIN 3-OXOOACYL-COA REDUCTASE"/>
    <property type="match status" value="1"/>
</dbReference>
<dbReference type="Pfam" id="PF00106">
    <property type="entry name" value="adh_short"/>
    <property type="match status" value="1"/>
</dbReference>
<sequence length="265" mass="29084">MKKNYALITGATAGIGLEIARELARLGHNIILTARREDRLRDISAQLMQEFNIDCNYVSADLAEFSAPEKIFNFCSEKNYLVDILVNNAGYSINKKFHETGEEEEEKFLRVLGISIIALTKKFIPEMLERKNGKIMMVSSLASFAPPASGWGALYGPVKTFVNRFGDAININYRSQGITSTNVCPGFTVTEFHSASGMQDAMDKVPAFMKQDSTSVAIGAVNAMMKGKTVWISGILNKFIALICNVLPASIVIKMSSSLAGGRYE</sequence>
<dbReference type="AlphaFoldDB" id="A0A368BMS2"/>
<dbReference type="Gene3D" id="3.40.50.720">
    <property type="entry name" value="NAD(P)-binding Rossmann-like Domain"/>
    <property type="match status" value="1"/>
</dbReference>
<dbReference type="PANTHER" id="PTHR43086:SF3">
    <property type="entry name" value="NADP-DEPENDENT 3-HYDROXY ACID DEHYDROGENASE YDFG"/>
    <property type="match status" value="1"/>
</dbReference>
<evidence type="ECO:0000313" key="4">
    <source>
        <dbReference type="Proteomes" id="UP000253032"/>
    </source>
</evidence>
<dbReference type="PIRSF" id="PIRSF000126">
    <property type="entry name" value="11-beta-HSD1"/>
    <property type="match status" value="1"/>
</dbReference>
<proteinExistence type="inferred from homology"/>
<accession>A0A368BMS2</accession>
<comment type="caution">
    <text evidence="3">The sequence shown here is derived from an EMBL/GenBank/DDBJ whole genome shotgun (WGS) entry which is preliminary data.</text>
</comment>
<dbReference type="PRINTS" id="PR00081">
    <property type="entry name" value="GDHRDH"/>
</dbReference>
<evidence type="ECO:0000256" key="2">
    <source>
        <dbReference type="ARBA" id="ARBA00023002"/>
    </source>
</evidence>
<dbReference type="EMBL" id="QOPC01000015">
    <property type="protein sequence ID" value="RCL37996.1"/>
    <property type="molecule type" value="Genomic_DNA"/>
</dbReference>
<evidence type="ECO:0000313" key="3">
    <source>
        <dbReference type="EMBL" id="RCL37996.1"/>
    </source>
</evidence>
<keyword evidence="2" id="KW-0560">Oxidoreductase</keyword>
<comment type="similarity">
    <text evidence="1">Belongs to the short-chain dehydrogenases/reductases (SDR) family.</text>
</comment>
<name>A0A368BMS2_9GAMM</name>
<dbReference type="GO" id="GO:0016491">
    <property type="term" value="F:oxidoreductase activity"/>
    <property type="evidence" value="ECO:0007669"/>
    <property type="project" value="UniProtKB-KW"/>
</dbReference>
<organism evidence="3 4">
    <name type="scientific">SAR86 cluster bacterium</name>
    <dbReference type="NCBI Taxonomy" id="2030880"/>
    <lineage>
        <taxon>Bacteria</taxon>
        <taxon>Pseudomonadati</taxon>
        <taxon>Pseudomonadota</taxon>
        <taxon>Gammaproteobacteria</taxon>
        <taxon>SAR86 cluster</taxon>
    </lineage>
</organism>
<dbReference type="SUPFAM" id="SSF51735">
    <property type="entry name" value="NAD(P)-binding Rossmann-fold domains"/>
    <property type="match status" value="1"/>
</dbReference>